<comment type="caution">
    <text evidence="1">The sequence shown here is derived from an EMBL/GenBank/DDBJ whole genome shotgun (WGS) entry which is preliminary data.</text>
</comment>
<dbReference type="AlphaFoldDB" id="A0A9P5TRB3"/>
<evidence type="ECO:0000313" key="2">
    <source>
        <dbReference type="Proteomes" id="UP000724874"/>
    </source>
</evidence>
<keyword evidence="2" id="KW-1185">Reference proteome</keyword>
<dbReference type="Pfam" id="PF07426">
    <property type="entry name" value="Dynactin_p22"/>
    <property type="match status" value="1"/>
</dbReference>
<organism evidence="1 2">
    <name type="scientific">Gymnopilus junonius</name>
    <name type="common">Spectacular rustgill mushroom</name>
    <name type="synonym">Gymnopilus spectabilis subsp. junonius</name>
    <dbReference type="NCBI Taxonomy" id="109634"/>
    <lineage>
        <taxon>Eukaryota</taxon>
        <taxon>Fungi</taxon>
        <taxon>Dikarya</taxon>
        <taxon>Basidiomycota</taxon>
        <taxon>Agaricomycotina</taxon>
        <taxon>Agaricomycetes</taxon>
        <taxon>Agaricomycetidae</taxon>
        <taxon>Agaricales</taxon>
        <taxon>Agaricineae</taxon>
        <taxon>Hymenogastraceae</taxon>
        <taxon>Gymnopilus</taxon>
    </lineage>
</organism>
<dbReference type="EMBL" id="JADNYJ010000019">
    <property type="protein sequence ID" value="KAF8906320.1"/>
    <property type="molecule type" value="Genomic_DNA"/>
</dbReference>
<dbReference type="OrthoDB" id="16729at2759"/>
<dbReference type="GO" id="GO:0061640">
    <property type="term" value="P:cytoskeleton-dependent cytokinesis"/>
    <property type="evidence" value="ECO:0007669"/>
    <property type="project" value="InterPro"/>
</dbReference>
<proteinExistence type="predicted"/>
<protein>
    <submittedName>
        <fullName evidence="1">Uncharacterized protein</fullName>
    </submittedName>
</protein>
<dbReference type="GO" id="GO:0005869">
    <property type="term" value="C:dynactin complex"/>
    <property type="evidence" value="ECO:0007669"/>
    <property type="project" value="InterPro"/>
</dbReference>
<sequence length="188" mass="21183">MKQDAGKDRKGKAREFEYAGTVQVKLDKAVEGNEGLRRFMDSYNQNAHLLTPSFALSGILPDPPSFDNMTPEEVNALLGEMEPDIRAADRDLIEIDTLEKKGVLGAGHLPDYEKFEPRLNALVEAYDENSKLAASLEVRIAALVERHATYVDNLSELFVAWDDTLTEAEDRTARMERDKVERLRMGLE</sequence>
<name>A0A9P5TRB3_GYMJU</name>
<evidence type="ECO:0000313" key="1">
    <source>
        <dbReference type="EMBL" id="KAF8906320.1"/>
    </source>
</evidence>
<dbReference type="Proteomes" id="UP000724874">
    <property type="component" value="Unassembled WGS sequence"/>
</dbReference>
<dbReference type="InterPro" id="IPR009991">
    <property type="entry name" value="DCTN3"/>
</dbReference>
<reference evidence="1" key="1">
    <citation type="submission" date="2020-11" db="EMBL/GenBank/DDBJ databases">
        <authorList>
            <consortium name="DOE Joint Genome Institute"/>
            <person name="Ahrendt S."/>
            <person name="Riley R."/>
            <person name="Andreopoulos W."/>
            <person name="LaButti K."/>
            <person name="Pangilinan J."/>
            <person name="Ruiz-duenas F.J."/>
            <person name="Barrasa J.M."/>
            <person name="Sanchez-Garcia M."/>
            <person name="Camarero S."/>
            <person name="Miyauchi S."/>
            <person name="Serrano A."/>
            <person name="Linde D."/>
            <person name="Babiker R."/>
            <person name="Drula E."/>
            <person name="Ayuso-Fernandez I."/>
            <person name="Pacheco R."/>
            <person name="Padilla G."/>
            <person name="Ferreira P."/>
            <person name="Barriuso J."/>
            <person name="Kellner H."/>
            <person name="Castanera R."/>
            <person name="Alfaro M."/>
            <person name="Ramirez L."/>
            <person name="Pisabarro A.G."/>
            <person name="Kuo A."/>
            <person name="Tritt A."/>
            <person name="Lipzen A."/>
            <person name="He G."/>
            <person name="Yan M."/>
            <person name="Ng V."/>
            <person name="Cullen D."/>
            <person name="Martin F."/>
            <person name="Rosso M.-N."/>
            <person name="Henrissat B."/>
            <person name="Hibbett D."/>
            <person name="Martinez A.T."/>
            <person name="Grigoriev I.V."/>
        </authorList>
    </citation>
    <scope>NUCLEOTIDE SEQUENCE</scope>
    <source>
        <strain evidence="1">AH 44721</strain>
    </source>
</reference>
<gene>
    <name evidence="1" type="ORF">CPB84DRAFT_1705133</name>
</gene>
<accession>A0A9P5TRB3</accession>